<dbReference type="Proteomes" id="UP001210538">
    <property type="component" value="Chromosome"/>
</dbReference>
<reference evidence="2 3" key="1">
    <citation type="submission" date="2023-01" db="EMBL/GenBank/DDBJ databases">
        <title>Genome sequence resource and annotation of Enterobacter ludwigii, an economically important pathogen of seedling wilt with strawberry.</title>
        <authorList>
            <person name="Xie Y."/>
        </authorList>
    </citation>
    <scope>NUCLEOTIDE SEQUENCE [LARGE SCALE GENOMIC DNA]</scope>
    <source>
        <strain evidence="2 3">CM-TZ4</strain>
    </source>
</reference>
<dbReference type="PROSITE" id="PS51725">
    <property type="entry name" value="ABM"/>
    <property type="match status" value="1"/>
</dbReference>
<dbReference type="EMBL" id="CP116347">
    <property type="protein sequence ID" value="WCE13802.1"/>
    <property type="molecule type" value="Genomic_DNA"/>
</dbReference>
<proteinExistence type="predicted"/>
<dbReference type="GO" id="GO:0004497">
    <property type="term" value="F:monooxygenase activity"/>
    <property type="evidence" value="ECO:0007669"/>
    <property type="project" value="UniProtKB-KW"/>
</dbReference>
<accession>A0AAX3LCR5</accession>
<evidence type="ECO:0000313" key="3">
    <source>
        <dbReference type="Proteomes" id="UP001210538"/>
    </source>
</evidence>
<dbReference type="SUPFAM" id="SSF54909">
    <property type="entry name" value="Dimeric alpha+beta barrel"/>
    <property type="match status" value="1"/>
</dbReference>
<organism evidence="2 3">
    <name type="scientific">Enterobacter ludwigii</name>
    <dbReference type="NCBI Taxonomy" id="299767"/>
    <lineage>
        <taxon>Bacteria</taxon>
        <taxon>Pseudomonadati</taxon>
        <taxon>Pseudomonadota</taxon>
        <taxon>Gammaproteobacteria</taxon>
        <taxon>Enterobacterales</taxon>
        <taxon>Enterobacteriaceae</taxon>
        <taxon>Enterobacter</taxon>
        <taxon>Enterobacter cloacae complex</taxon>
    </lineage>
</organism>
<dbReference type="InterPro" id="IPR007138">
    <property type="entry name" value="ABM_dom"/>
</dbReference>
<gene>
    <name evidence="2" type="ORF">PHA72_02630</name>
</gene>
<dbReference type="AlphaFoldDB" id="A0AAX3LCR5"/>
<dbReference type="PANTHER" id="PTHR37811:SF2">
    <property type="entry name" value="ABM DOMAIN-CONTAINING PROTEIN"/>
    <property type="match status" value="1"/>
</dbReference>
<dbReference type="Gene3D" id="3.30.70.100">
    <property type="match status" value="1"/>
</dbReference>
<feature type="domain" description="ABM" evidence="1">
    <location>
        <begin position="2"/>
        <end position="90"/>
    </location>
</feature>
<sequence>MIAVLFEAQAVPAHQARYLQLAAELKPLLADIDGFIDIERFQSLTTDGKILSLSWWRDEEAVRRWKQNVFHQAAQREGREAIFTYYRIRVAQVVREYASETGGHADV</sequence>
<name>A0AAX3LCR5_9ENTR</name>
<evidence type="ECO:0000313" key="2">
    <source>
        <dbReference type="EMBL" id="WCE13802.1"/>
    </source>
</evidence>
<dbReference type="InterPro" id="IPR011008">
    <property type="entry name" value="Dimeric_a/b-barrel"/>
</dbReference>
<keyword evidence="2" id="KW-0560">Oxidoreductase</keyword>
<evidence type="ECO:0000259" key="1">
    <source>
        <dbReference type="PROSITE" id="PS51725"/>
    </source>
</evidence>
<keyword evidence="2" id="KW-0503">Monooxygenase</keyword>
<dbReference type="RefSeq" id="WP_059306417.1">
    <property type="nucleotide sequence ID" value="NZ_CP076536.1"/>
</dbReference>
<dbReference type="PANTHER" id="PTHR37811">
    <property type="entry name" value="BLL5343 PROTEIN"/>
    <property type="match status" value="1"/>
</dbReference>
<dbReference type="InterPro" id="IPR052936">
    <property type="entry name" value="Jasmonate_Hydroxylase-like"/>
</dbReference>
<keyword evidence="3" id="KW-1185">Reference proteome</keyword>
<protein>
    <submittedName>
        <fullName evidence="2">Antibiotic biosynthesis monooxygenase</fullName>
    </submittedName>
</protein>
<dbReference type="Pfam" id="PF03992">
    <property type="entry name" value="ABM"/>
    <property type="match status" value="1"/>
</dbReference>